<keyword evidence="1" id="KW-0732">Signal</keyword>
<gene>
    <name evidence="3" type="ORF">SAMN04488541_106113</name>
</gene>
<dbReference type="InterPro" id="IPR042097">
    <property type="entry name" value="Aminopeptidase_N-like_N_sf"/>
</dbReference>
<dbReference type="SUPFAM" id="SSF63737">
    <property type="entry name" value="Leukotriene A4 hydrolase N-terminal domain"/>
    <property type="match status" value="1"/>
</dbReference>
<accession>A0A1I2JWH8</accession>
<protein>
    <submittedName>
        <fullName evidence="3">Peptidase family M1</fullName>
    </submittedName>
</protein>
<reference evidence="4" key="1">
    <citation type="submission" date="2016-10" db="EMBL/GenBank/DDBJ databases">
        <authorList>
            <person name="Varghese N."/>
            <person name="Submissions S."/>
        </authorList>
    </citation>
    <scope>NUCLEOTIDE SEQUENCE [LARGE SCALE GENOMIC DNA]</scope>
    <source>
        <strain>GEY</strain>
        <strain evidence="4">DSM 9560</strain>
    </source>
</reference>
<dbReference type="OrthoDB" id="100605at2"/>
<proteinExistence type="predicted"/>
<feature type="chain" id="PRO_5011475633" evidence="1">
    <location>
        <begin position="21"/>
        <end position="283"/>
    </location>
</feature>
<feature type="signal peptide" evidence="1">
    <location>
        <begin position="1"/>
        <end position="20"/>
    </location>
</feature>
<name>A0A1I2JWH8_9BACT</name>
<evidence type="ECO:0000313" key="4">
    <source>
        <dbReference type="Proteomes" id="UP000199513"/>
    </source>
</evidence>
<dbReference type="Gene3D" id="2.60.40.1730">
    <property type="entry name" value="tricorn interacting facor f3 domain"/>
    <property type="match status" value="1"/>
</dbReference>
<dbReference type="InterPro" id="IPR034015">
    <property type="entry name" value="M1_LTA4H"/>
</dbReference>
<dbReference type="STRING" id="1003.SAMN04488541_106113"/>
<dbReference type="Proteomes" id="UP000199513">
    <property type="component" value="Unassembled WGS sequence"/>
</dbReference>
<evidence type="ECO:0000256" key="1">
    <source>
        <dbReference type="SAM" id="SignalP"/>
    </source>
</evidence>
<dbReference type="RefSeq" id="WP_091549378.1">
    <property type="nucleotide sequence ID" value="NZ_FONY01000061.1"/>
</dbReference>
<dbReference type="PANTHER" id="PTHR45726">
    <property type="entry name" value="LEUKOTRIENE A-4 HYDROLASE"/>
    <property type="match status" value="1"/>
</dbReference>
<keyword evidence="4" id="KW-1185">Reference proteome</keyword>
<dbReference type="PROSITE" id="PS51257">
    <property type="entry name" value="PROKAR_LIPOPROTEIN"/>
    <property type="match status" value="1"/>
</dbReference>
<evidence type="ECO:0000313" key="3">
    <source>
        <dbReference type="EMBL" id="SFF57146.1"/>
    </source>
</evidence>
<organism evidence="3 4">
    <name type="scientific">Thermoflexibacter ruber</name>
    <dbReference type="NCBI Taxonomy" id="1003"/>
    <lineage>
        <taxon>Bacteria</taxon>
        <taxon>Pseudomonadati</taxon>
        <taxon>Bacteroidota</taxon>
        <taxon>Cytophagia</taxon>
        <taxon>Cytophagales</taxon>
        <taxon>Thermoflexibacteraceae</taxon>
        <taxon>Thermoflexibacter</taxon>
    </lineage>
</organism>
<dbReference type="PANTHER" id="PTHR45726:SF3">
    <property type="entry name" value="LEUKOTRIENE A-4 HYDROLASE"/>
    <property type="match status" value="1"/>
</dbReference>
<sequence>MINIQKQLFLSFLIALFVFACKSTENQTIDNSNKRNIAQNTSDDPLATRILDEVAVDTTEKVEDIPLWVTQKGEYNPERTRKFRLIHTKLEVSFDWQKQYLHGTATLTMSPYFYPQDSVELDAKGFDIQKVESVEGKSSQALKYQYDSKKLKIALQKKYTKNEKLNLRIVYTAKPNELEVKGSAAITQDKGLYFINPLGQEKNKPQQIWTQGETEANSCWFPTFDAPNVKTTQEVFITVDKQYVTLSNGRLLSSKNNPDGTRTDHWLQDKPHAPYLFMMAIGK</sequence>
<feature type="domain" description="Aminopeptidase N-like N-terminal" evidence="2">
    <location>
        <begin position="87"/>
        <end position="276"/>
    </location>
</feature>
<dbReference type="EMBL" id="FONY01000061">
    <property type="protein sequence ID" value="SFF57146.1"/>
    <property type="molecule type" value="Genomic_DNA"/>
</dbReference>
<dbReference type="AlphaFoldDB" id="A0A1I2JWH8"/>
<dbReference type="Pfam" id="PF17900">
    <property type="entry name" value="Peptidase_M1_N"/>
    <property type="match status" value="1"/>
</dbReference>
<dbReference type="InterPro" id="IPR045357">
    <property type="entry name" value="Aminopeptidase_N-like_N"/>
</dbReference>
<evidence type="ECO:0000259" key="2">
    <source>
        <dbReference type="Pfam" id="PF17900"/>
    </source>
</evidence>